<organism evidence="5 6">
    <name type="scientific">Arthrobacter pityocampae</name>
    <dbReference type="NCBI Taxonomy" id="547334"/>
    <lineage>
        <taxon>Bacteria</taxon>
        <taxon>Bacillati</taxon>
        <taxon>Actinomycetota</taxon>
        <taxon>Actinomycetes</taxon>
        <taxon>Micrococcales</taxon>
        <taxon>Micrococcaceae</taxon>
        <taxon>Arthrobacter</taxon>
    </lineage>
</organism>
<dbReference type="NCBIfam" id="NF004851">
    <property type="entry name" value="PRK06202.1"/>
    <property type="match status" value="1"/>
</dbReference>
<feature type="domain" description="Methyltransferase type 11" evidence="4">
    <location>
        <begin position="66"/>
        <end position="148"/>
    </location>
</feature>
<dbReference type="Proteomes" id="UP000239297">
    <property type="component" value="Unassembled WGS sequence"/>
</dbReference>
<dbReference type="CDD" id="cd02440">
    <property type="entry name" value="AdoMet_MTases"/>
    <property type="match status" value="1"/>
</dbReference>
<evidence type="ECO:0000313" key="5">
    <source>
        <dbReference type="EMBL" id="PPB47938.1"/>
    </source>
</evidence>
<dbReference type="PANTHER" id="PTHR43464:SF19">
    <property type="entry name" value="UBIQUINONE BIOSYNTHESIS O-METHYLTRANSFERASE, MITOCHONDRIAL"/>
    <property type="match status" value="1"/>
</dbReference>
<comment type="caution">
    <text evidence="5">The sequence shown here is derived from an EMBL/GenBank/DDBJ whole genome shotgun (WGS) entry which is preliminary data.</text>
</comment>
<dbReference type="OrthoDB" id="9800454at2"/>
<keyword evidence="6" id="KW-1185">Reference proteome</keyword>
<keyword evidence="1 5" id="KW-0489">Methyltransferase</keyword>
<dbReference type="PANTHER" id="PTHR43464">
    <property type="entry name" value="METHYLTRANSFERASE"/>
    <property type="match status" value="1"/>
</dbReference>
<proteinExistence type="predicted"/>
<dbReference type="Pfam" id="PF08241">
    <property type="entry name" value="Methyltransf_11"/>
    <property type="match status" value="1"/>
</dbReference>
<dbReference type="SUPFAM" id="SSF53335">
    <property type="entry name" value="S-adenosyl-L-methionine-dependent methyltransferases"/>
    <property type="match status" value="1"/>
</dbReference>
<dbReference type="InterPro" id="IPR029063">
    <property type="entry name" value="SAM-dependent_MTases_sf"/>
</dbReference>
<reference evidence="5 6" key="1">
    <citation type="journal article" date="2014" name="Int. J. Syst. Evol. Microbiol.">
        <title>Arthrobacter pityocampae sp. nov., isolated from Thaumetopoea pityocampa (Lep., Thaumetopoeidae).</title>
        <authorList>
            <person name="Ince I.A."/>
            <person name="Demirbag Z."/>
            <person name="Kati H."/>
        </authorList>
    </citation>
    <scope>NUCLEOTIDE SEQUENCE [LARGE SCALE GENOMIC DNA]</scope>
    <source>
        <strain evidence="5 6">Tp2</strain>
    </source>
</reference>
<accession>A0A2S5ITR4</accession>
<name>A0A2S5ITR4_9MICC</name>
<evidence type="ECO:0000259" key="4">
    <source>
        <dbReference type="Pfam" id="PF08241"/>
    </source>
</evidence>
<dbReference type="AlphaFoldDB" id="A0A2S5ITR4"/>
<dbReference type="GO" id="GO:0008757">
    <property type="term" value="F:S-adenosylmethionine-dependent methyltransferase activity"/>
    <property type="evidence" value="ECO:0007669"/>
    <property type="project" value="InterPro"/>
</dbReference>
<dbReference type="GO" id="GO:0032259">
    <property type="term" value="P:methylation"/>
    <property type="evidence" value="ECO:0007669"/>
    <property type="project" value="UniProtKB-KW"/>
</dbReference>
<keyword evidence="3" id="KW-0949">S-adenosyl-L-methionine</keyword>
<evidence type="ECO:0000256" key="1">
    <source>
        <dbReference type="ARBA" id="ARBA00022603"/>
    </source>
</evidence>
<evidence type="ECO:0000313" key="6">
    <source>
        <dbReference type="Proteomes" id="UP000239297"/>
    </source>
</evidence>
<evidence type="ECO:0000256" key="3">
    <source>
        <dbReference type="ARBA" id="ARBA00022691"/>
    </source>
</evidence>
<dbReference type="Gene3D" id="3.40.50.150">
    <property type="entry name" value="Vaccinia Virus protein VP39"/>
    <property type="match status" value="1"/>
</dbReference>
<dbReference type="InterPro" id="IPR013216">
    <property type="entry name" value="Methyltransf_11"/>
</dbReference>
<keyword evidence="2 5" id="KW-0808">Transferase</keyword>
<sequence>MRPRGFLAERDPHAIEEMDRPDCDPGRLDRTYAQFGLVNAVVSGWRRTYTSLLRPAFSRDRTNTLLDIGAGGGDVPRALARWARRDGFRLEITAIDPDERAHSFATSRPPLAGLSFRRALSSELVAEGAVFDAVVSNHVLHHLDPDAFAGLLDDSERLARTVAVHSDIARHPLGYALFSVGTLPLPGSYIRQDGLTSIRRSYTPDELRAATTGRGPWTVRTAVPFINLLVLDRGVPAGDGDA</sequence>
<evidence type="ECO:0000256" key="2">
    <source>
        <dbReference type="ARBA" id="ARBA00022679"/>
    </source>
</evidence>
<protein>
    <submittedName>
        <fullName evidence="5">Methyltransferase</fullName>
    </submittedName>
</protein>
<gene>
    <name evidence="5" type="ORF">C4K88_15825</name>
</gene>
<dbReference type="EMBL" id="PRKW01000007">
    <property type="protein sequence ID" value="PPB47938.1"/>
    <property type="molecule type" value="Genomic_DNA"/>
</dbReference>
<dbReference type="RefSeq" id="WP_104122632.1">
    <property type="nucleotide sequence ID" value="NZ_PRKW01000007.1"/>
</dbReference>